<dbReference type="PROSITE" id="PS50983">
    <property type="entry name" value="FE_B12_PBP"/>
    <property type="match status" value="1"/>
</dbReference>
<keyword evidence="5" id="KW-1185">Reference proteome</keyword>
<dbReference type="SUPFAM" id="SSF53807">
    <property type="entry name" value="Helical backbone' metal receptor"/>
    <property type="match status" value="1"/>
</dbReference>
<dbReference type="InterPro" id="IPR054828">
    <property type="entry name" value="Vit_B12_bind_prot"/>
</dbReference>
<evidence type="ECO:0000256" key="1">
    <source>
        <dbReference type="ARBA" id="ARBA00008814"/>
    </source>
</evidence>
<keyword evidence="2" id="KW-0732">Signal</keyword>
<dbReference type="InterPro" id="IPR002491">
    <property type="entry name" value="ABC_transptr_periplasmic_BD"/>
</dbReference>
<accession>A0A1V4IT06</accession>
<sequence length="314" mass="34439">MKLLKRSIIFLLIMTIIMAFGGCAAKTKNKDIKNEAKTETKTTYPLTVKDSNGDEVTIDKEPKRVVSVAPSITETVFALGKGDELVGRSSYCDYPKKAKKVQDIGSITDPNVEKIIALKPEVVIAATHFKAAVEKKLKDLGIKVVVIYDANDFNGVYNGIDTIGKILNAKKKAAELVAGMKTKVNSIVDKIKDAKKPTVYYVISFGKSGDYTATGETFIAQMINMAGGENIAKDAKGWAYSKEKLIQKNPDIVIVSKMYNTKAQFIKADGYKKLKAVAKGKVLEIDNNLLDRQGPRIADGLEEMAKLLHPDLFK</sequence>
<comment type="similarity">
    <text evidence="1">Belongs to the bacterial solute-binding protein 8 family.</text>
</comment>
<dbReference type="STRING" id="1450648.CLORY_14220"/>
<dbReference type="RefSeq" id="WP_242954363.1">
    <property type="nucleotide sequence ID" value="NZ_MZGV01000011.1"/>
</dbReference>
<dbReference type="CDD" id="cd01143">
    <property type="entry name" value="YvrC"/>
    <property type="match status" value="1"/>
</dbReference>
<evidence type="ECO:0000259" key="3">
    <source>
        <dbReference type="PROSITE" id="PS50983"/>
    </source>
</evidence>
<dbReference type="Proteomes" id="UP000190080">
    <property type="component" value="Unassembled WGS sequence"/>
</dbReference>
<evidence type="ECO:0000313" key="4">
    <source>
        <dbReference type="EMBL" id="OPJ63056.1"/>
    </source>
</evidence>
<comment type="caution">
    <text evidence="4">The sequence shown here is derived from an EMBL/GenBank/DDBJ whole genome shotgun (WGS) entry which is preliminary data.</text>
</comment>
<dbReference type="PANTHER" id="PTHR30535:SF34">
    <property type="entry name" value="MOLYBDATE-BINDING PROTEIN MOLA"/>
    <property type="match status" value="1"/>
</dbReference>
<evidence type="ECO:0000313" key="5">
    <source>
        <dbReference type="Proteomes" id="UP000190080"/>
    </source>
</evidence>
<gene>
    <name evidence="4" type="primary">btuF</name>
    <name evidence="4" type="ORF">CLORY_14220</name>
</gene>
<proteinExistence type="inferred from homology"/>
<dbReference type="GO" id="GO:0071281">
    <property type="term" value="P:cellular response to iron ion"/>
    <property type="evidence" value="ECO:0007669"/>
    <property type="project" value="TreeGrafter"/>
</dbReference>
<reference evidence="4 5" key="1">
    <citation type="submission" date="2017-03" db="EMBL/GenBank/DDBJ databases">
        <title>Genome sequence of Clostridium oryzae DSM 28571.</title>
        <authorList>
            <person name="Poehlein A."/>
            <person name="Daniel R."/>
        </authorList>
    </citation>
    <scope>NUCLEOTIDE SEQUENCE [LARGE SCALE GENOMIC DNA]</scope>
    <source>
        <strain evidence="4 5">DSM 28571</strain>
    </source>
</reference>
<dbReference type="Pfam" id="PF01497">
    <property type="entry name" value="Peripla_BP_2"/>
    <property type="match status" value="1"/>
</dbReference>
<dbReference type="NCBIfam" id="NF038402">
    <property type="entry name" value="TroA_like"/>
    <property type="match status" value="1"/>
</dbReference>
<protein>
    <submittedName>
        <fullName evidence="4">Vitamin B12-binding protein</fullName>
    </submittedName>
</protein>
<feature type="domain" description="Fe/B12 periplasmic-binding" evidence="3">
    <location>
        <begin position="64"/>
        <end position="312"/>
    </location>
</feature>
<dbReference type="InterPro" id="IPR050902">
    <property type="entry name" value="ABC_Transporter_SBP"/>
</dbReference>
<dbReference type="Gene3D" id="3.40.50.1980">
    <property type="entry name" value="Nitrogenase molybdenum iron protein domain"/>
    <property type="match status" value="2"/>
</dbReference>
<organism evidence="4 5">
    <name type="scientific">Clostridium oryzae</name>
    <dbReference type="NCBI Taxonomy" id="1450648"/>
    <lineage>
        <taxon>Bacteria</taxon>
        <taxon>Bacillati</taxon>
        <taxon>Bacillota</taxon>
        <taxon>Clostridia</taxon>
        <taxon>Eubacteriales</taxon>
        <taxon>Clostridiaceae</taxon>
        <taxon>Clostridium</taxon>
    </lineage>
</organism>
<evidence type="ECO:0000256" key="2">
    <source>
        <dbReference type="ARBA" id="ARBA00022729"/>
    </source>
</evidence>
<dbReference type="EMBL" id="MZGV01000011">
    <property type="protein sequence ID" value="OPJ63056.1"/>
    <property type="molecule type" value="Genomic_DNA"/>
</dbReference>
<dbReference type="PROSITE" id="PS51257">
    <property type="entry name" value="PROKAR_LIPOPROTEIN"/>
    <property type="match status" value="1"/>
</dbReference>
<name>A0A1V4IT06_9CLOT</name>
<dbReference type="AlphaFoldDB" id="A0A1V4IT06"/>
<dbReference type="PANTHER" id="PTHR30535">
    <property type="entry name" value="VITAMIN B12-BINDING PROTEIN"/>
    <property type="match status" value="1"/>
</dbReference>